<protein>
    <submittedName>
        <fullName evidence="1">Uncharacterized protein</fullName>
    </submittedName>
</protein>
<reference evidence="1 2" key="1">
    <citation type="submission" date="2022-10" db="EMBL/GenBank/DDBJ databases">
        <authorList>
            <person name="Xie J."/>
            <person name="Shen N."/>
        </authorList>
    </citation>
    <scope>NUCLEOTIDE SEQUENCE [LARGE SCALE GENOMIC DNA]</scope>
    <source>
        <strain evidence="1 2">DSM 41681</strain>
    </source>
</reference>
<evidence type="ECO:0000313" key="1">
    <source>
        <dbReference type="EMBL" id="MEB3961946.1"/>
    </source>
</evidence>
<dbReference type="EMBL" id="JAOZYB010000113">
    <property type="protein sequence ID" value="MEB3961946.1"/>
    <property type="molecule type" value="Genomic_DNA"/>
</dbReference>
<evidence type="ECO:0000313" key="2">
    <source>
        <dbReference type="Proteomes" id="UP001352223"/>
    </source>
</evidence>
<sequence>MLEELILAGGTTVVAAMATDSWSVARSGVARLFGRRGADQQASIEAQLDNNAALVARADDAERIRRTLLPVWSLELEALLDQHPEAERELRELIDEIQARLPAAEGASVQHNTATGGGQVFAAQGGNVIVHQASPWQNGGGAAQ</sequence>
<comment type="caution">
    <text evidence="1">The sequence shown here is derived from an EMBL/GenBank/DDBJ whole genome shotgun (WGS) entry which is preliminary data.</text>
</comment>
<accession>A0ABU6CB68</accession>
<keyword evidence="2" id="KW-1185">Reference proteome</keyword>
<proteinExistence type="predicted"/>
<dbReference type="RefSeq" id="WP_324769350.1">
    <property type="nucleotide sequence ID" value="NZ_BAAATS010000012.1"/>
</dbReference>
<name>A0ABU6CB68_9ACTN</name>
<dbReference type="Proteomes" id="UP001352223">
    <property type="component" value="Unassembled WGS sequence"/>
</dbReference>
<organism evidence="1 2">
    <name type="scientific">Streptomyces kunmingensis</name>
    <dbReference type="NCBI Taxonomy" id="68225"/>
    <lineage>
        <taxon>Bacteria</taxon>
        <taxon>Bacillati</taxon>
        <taxon>Actinomycetota</taxon>
        <taxon>Actinomycetes</taxon>
        <taxon>Kitasatosporales</taxon>
        <taxon>Streptomycetaceae</taxon>
        <taxon>Streptomyces</taxon>
    </lineage>
</organism>
<gene>
    <name evidence="1" type="ORF">OKJ48_17070</name>
</gene>